<name>A0A6P7L0P4_BETSP</name>
<dbReference type="Proteomes" id="UP000515150">
    <property type="component" value="Chromosome 17"/>
</dbReference>
<gene>
    <name evidence="3" type="primary">LOC114844776</name>
</gene>
<dbReference type="AlphaFoldDB" id="A0A6P7L0P4"/>
<dbReference type="RefSeq" id="XP_028988197.1">
    <property type="nucleotide sequence ID" value="XM_029132364.3"/>
</dbReference>
<keyword evidence="2" id="KW-1185">Reference proteome</keyword>
<evidence type="ECO:0000256" key="1">
    <source>
        <dbReference type="SAM" id="MobiDB-lite"/>
    </source>
</evidence>
<protein>
    <submittedName>
        <fullName evidence="3">Uncharacterized protein LOC114844776</fullName>
    </submittedName>
</protein>
<sequence>MDDLTFGNGIRLNVLPSESSPSKPNLAVLSPLLPRNWVGDPKDLPPEVCLATNFRPRQGQMVLNVNNGPDFVNTSSAVLSKKQKSYVFAGFSNRTIYSCELHDSVSNNEQIDLCDDIYPGKARLNFLLLLMNGARLVFTKTLAFNTVLTIRAMMFYPLSPGPDVCLATDFRPKLGKMVLSINNGPAVILSTESAVLSSRSKSYFFAGFTNEKIDSCRLNNTEEKTGEKNQPVPCPTVEPTQPEPNATDTEPDHNAERSRLNFFLLLMNGVRLVFTKTLAFNTILTIRAVMF</sequence>
<dbReference type="GeneID" id="114844776"/>
<feature type="region of interest" description="Disordered" evidence="1">
    <location>
        <begin position="222"/>
        <end position="253"/>
    </location>
</feature>
<reference evidence="3" key="1">
    <citation type="submission" date="2025-08" db="UniProtKB">
        <authorList>
            <consortium name="RefSeq"/>
        </authorList>
    </citation>
    <scope>IDENTIFICATION</scope>
</reference>
<evidence type="ECO:0000313" key="3">
    <source>
        <dbReference type="RefSeq" id="XP_028988197.1"/>
    </source>
</evidence>
<dbReference type="InParanoid" id="A0A6P7L0P4"/>
<dbReference type="OrthoDB" id="9945861at2759"/>
<organism evidence="2 3">
    <name type="scientific">Betta splendens</name>
    <name type="common">Siamese fighting fish</name>
    <dbReference type="NCBI Taxonomy" id="158456"/>
    <lineage>
        <taxon>Eukaryota</taxon>
        <taxon>Metazoa</taxon>
        <taxon>Chordata</taxon>
        <taxon>Craniata</taxon>
        <taxon>Vertebrata</taxon>
        <taxon>Euteleostomi</taxon>
        <taxon>Actinopterygii</taxon>
        <taxon>Neopterygii</taxon>
        <taxon>Teleostei</taxon>
        <taxon>Neoteleostei</taxon>
        <taxon>Acanthomorphata</taxon>
        <taxon>Anabantaria</taxon>
        <taxon>Anabantiformes</taxon>
        <taxon>Anabantoidei</taxon>
        <taxon>Osphronemidae</taxon>
        <taxon>Betta</taxon>
    </lineage>
</organism>
<dbReference type="KEGG" id="bspl:114844776"/>
<evidence type="ECO:0000313" key="2">
    <source>
        <dbReference type="Proteomes" id="UP000515150"/>
    </source>
</evidence>
<proteinExistence type="predicted"/>
<accession>A0A6P7L0P4</accession>